<reference evidence="2" key="1">
    <citation type="submission" date="2013-07" db="EMBL/GenBank/DDBJ databases">
        <title>The genome of Eucalyptus grandis.</title>
        <authorList>
            <person name="Schmutz J."/>
            <person name="Hayes R."/>
            <person name="Myburg A."/>
            <person name="Tuskan G."/>
            <person name="Grattapaglia D."/>
            <person name="Rokhsar D.S."/>
        </authorList>
    </citation>
    <scope>NUCLEOTIDE SEQUENCE</scope>
    <source>
        <tissue evidence="2">Leaf extractions</tissue>
    </source>
</reference>
<feature type="region of interest" description="Disordered" evidence="1">
    <location>
        <begin position="115"/>
        <end position="142"/>
    </location>
</feature>
<name>A0A059BPK4_EUCGR</name>
<dbReference type="Gramene" id="KCW67826">
    <property type="protein sequence ID" value="KCW67826"/>
    <property type="gene ID" value="EUGRSUZ_F01556"/>
</dbReference>
<accession>A0A059BPK4</accession>
<dbReference type="EMBL" id="KK198758">
    <property type="protein sequence ID" value="KCW67826.1"/>
    <property type="molecule type" value="Genomic_DNA"/>
</dbReference>
<proteinExistence type="predicted"/>
<sequence>MAGTKPSGCRQGQVFIVLDKWRETCETLQHNRFQLCRDNSTLPVCPRVSTRLCHKFGTIPKKMSIDTSLVNSRASGLLHFMLTPISGSPILEPTWLGKAFARVVTVSSLLLAPSSPPPDVNVNSQHSPNRNTSSVTSISLQPTPSPLLLGPYVKGQCSPNRKFL</sequence>
<dbReference type="AlphaFoldDB" id="A0A059BPK4"/>
<dbReference type="InParanoid" id="A0A059BPK4"/>
<evidence type="ECO:0000256" key="1">
    <source>
        <dbReference type="SAM" id="MobiDB-lite"/>
    </source>
</evidence>
<protein>
    <submittedName>
        <fullName evidence="2">Uncharacterized protein</fullName>
    </submittedName>
</protein>
<feature type="compositionally biased region" description="Polar residues" evidence="1">
    <location>
        <begin position="121"/>
        <end position="142"/>
    </location>
</feature>
<evidence type="ECO:0000313" key="2">
    <source>
        <dbReference type="EMBL" id="KCW67826.1"/>
    </source>
</evidence>
<organism evidence="2">
    <name type="scientific">Eucalyptus grandis</name>
    <name type="common">Flooded gum</name>
    <dbReference type="NCBI Taxonomy" id="71139"/>
    <lineage>
        <taxon>Eukaryota</taxon>
        <taxon>Viridiplantae</taxon>
        <taxon>Streptophyta</taxon>
        <taxon>Embryophyta</taxon>
        <taxon>Tracheophyta</taxon>
        <taxon>Spermatophyta</taxon>
        <taxon>Magnoliopsida</taxon>
        <taxon>eudicotyledons</taxon>
        <taxon>Gunneridae</taxon>
        <taxon>Pentapetalae</taxon>
        <taxon>rosids</taxon>
        <taxon>malvids</taxon>
        <taxon>Myrtales</taxon>
        <taxon>Myrtaceae</taxon>
        <taxon>Myrtoideae</taxon>
        <taxon>Eucalypteae</taxon>
        <taxon>Eucalyptus</taxon>
    </lineage>
</organism>
<gene>
    <name evidence="2" type="ORF">EUGRSUZ_F01556</name>
</gene>